<name>Q655R1_ORYSJ</name>
<dbReference type="AlphaFoldDB" id="Q655R1"/>
<protein>
    <recommendedName>
        <fullName evidence="3">Secreted protein</fullName>
    </recommendedName>
</protein>
<evidence type="ECO:0008006" key="3">
    <source>
        <dbReference type="Google" id="ProtNLM"/>
    </source>
</evidence>
<evidence type="ECO:0000313" key="2">
    <source>
        <dbReference type="EMBL" id="BAD45464.1"/>
    </source>
</evidence>
<feature type="signal peptide" evidence="1">
    <location>
        <begin position="1"/>
        <end position="33"/>
    </location>
</feature>
<feature type="chain" id="PRO_5004267696" description="Secreted protein" evidence="1">
    <location>
        <begin position="34"/>
        <end position="90"/>
    </location>
</feature>
<proteinExistence type="predicted"/>
<reference evidence="2" key="1">
    <citation type="journal article" date="2002" name="Nature">
        <title>The genome sequence and structure of rice chromosome 1.</title>
        <authorList>
            <person name="Sasaki T."/>
            <person name="Matsumoto T."/>
            <person name="Yamamoto K."/>
            <person name="Sakata K."/>
            <person name="Baba T."/>
            <person name="Katayose Y."/>
            <person name="Wu J."/>
            <person name="Niimura Y."/>
            <person name="Cheng Z."/>
            <person name="Nagamura Y."/>
            <person name="Antonio B.A."/>
            <person name="Kanamori H."/>
            <person name="Hosokawa S."/>
            <person name="Masukawa M."/>
            <person name="Arikawa K."/>
            <person name="Chiden Y."/>
            <person name="Hayashi M."/>
            <person name="Okamoto M."/>
            <person name="Ando T."/>
            <person name="Aoki H."/>
            <person name="Arita K."/>
            <person name="Hamada M."/>
            <person name="Harada C."/>
            <person name="Hijishita S."/>
            <person name="Honda M."/>
            <person name="Ichikawa Y."/>
            <person name="Idonuma A."/>
            <person name="Iijima M."/>
            <person name="Ikeda M."/>
            <person name="Ikeno M."/>
            <person name="Itoh S."/>
            <person name="Itoh T."/>
            <person name="Itoh Y."/>
            <person name="Itoh Y."/>
            <person name="Iwabuchi A."/>
            <person name="Kamiya K."/>
            <person name="Karasawa W."/>
            <person name="Katagiri S."/>
            <person name="Kikuta A."/>
            <person name="Kobayashi N."/>
            <person name="Kono I."/>
            <person name="Machita K."/>
            <person name="Maehara T."/>
            <person name="Mizuno H."/>
            <person name="Mizubayashi T."/>
            <person name="Mukai Y."/>
            <person name="Nagasaki H."/>
            <person name="Nakashima M."/>
            <person name="Nakama Y."/>
            <person name="Nakamichi Y."/>
            <person name="Nakamura M."/>
            <person name="Namiki N."/>
            <person name="Negishi M."/>
            <person name="Ohta I."/>
            <person name="Ono N."/>
            <person name="Saji S."/>
            <person name="Sakai K."/>
            <person name="Shibata M."/>
            <person name="Shimokawa T."/>
            <person name="Shomura A."/>
            <person name="Song J."/>
            <person name="Takazaki Y."/>
            <person name="Terasawa K."/>
            <person name="Tsuji K."/>
            <person name="Waki K."/>
            <person name="Yamagata H."/>
            <person name="Yamane H."/>
            <person name="Yoshiki S."/>
            <person name="Yoshihara R."/>
            <person name="Yukawa K."/>
            <person name="Zhong H."/>
            <person name="Iwama H."/>
            <person name="Endo T."/>
            <person name="Ito H."/>
            <person name="Hahn J.H."/>
            <person name="Kim H.I."/>
            <person name="Eun M.Y."/>
            <person name="Yano M."/>
            <person name="Jiang J."/>
            <person name="Gojobori T."/>
        </authorList>
    </citation>
    <scope>NUCLEOTIDE SEQUENCE [LARGE SCALE GENOMIC DNA]</scope>
</reference>
<accession>Q655R1</accession>
<gene>
    <name evidence="2" type="primary">B1011A07.35</name>
</gene>
<organism evidence="2">
    <name type="scientific">Oryza sativa subsp. japonica</name>
    <name type="common">Rice</name>
    <dbReference type="NCBI Taxonomy" id="39947"/>
    <lineage>
        <taxon>Eukaryota</taxon>
        <taxon>Viridiplantae</taxon>
        <taxon>Streptophyta</taxon>
        <taxon>Embryophyta</taxon>
        <taxon>Tracheophyta</taxon>
        <taxon>Spermatophyta</taxon>
        <taxon>Magnoliopsida</taxon>
        <taxon>Liliopsida</taxon>
        <taxon>Poales</taxon>
        <taxon>Poaceae</taxon>
        <taxon>BOP clade</taxon>
        <taxon>Oryzoideae</taxon>
        <taxon>Oryzeae</taxon>
        <taxon>Oryzinae</taxon>
        <taxon>Oryza</taxon>
        <taxon>Oryza sativa</taxon>
    </lineage>
</organism>
<dbReference type="Proteomes" id="UP000817658">
    <property type="component" value="Chromosome 1"/>
</dbReference>
<evidence type="ECO:0000256" key="1">
    <source>
        <dbReference type="SAM" id="SignalP"/>
    </source>
</evidence>
<dbReference type="EMBL" id="AP003722">
    <property type="protein sequence ID" value="BAD45464.1"/>
    <property type="molecule type" value="Genomic_DNA"/>
</dbReference>
<keyword evidence="1" id="KW-0732">Signal</keyword>
<sequence>MPICTLWSERRSCALLFAVIFVVCNCKQAWVQAEAEAQHWSLLLRNSVVLYVQHQLAAKPAVTAANRIGLVHWLRSCLLLSPESKYNSEL</sequence>